<dbReference type="OrthoDB" id="21539at2759"/>
<dbReference type="InterPro" id="IPR047575">
    <property type="entry name" value="Sm"/>
</dbReference>
<accession>A0A4P9Z3R4</accession>
<dbReference type="InterPro" id="IPR025609">
    <property type="entry name" value="Lsm14-like_N"/>
</dbReference>
<dbReference type="Pfam" id="PF12701">
    <property type="entry name" value="LSM14"/>
    <property type="match status" value="1"/>
</dbReference>
<protein>
    <submittedName>
        <fullName evidence="2">Lsm14 N-terminal</fullName>
    </submittedName>
</protein>
<proteinExistence type="predicted"/>
<evidence type="ECO:0000313" key="2">
    <source>
        <dbReference type="EMBL" id="RKP26170.1"/>
    </source>
</evidence>
<dbReference type="CDD" id="cd01736">
    <property type="entry name" value="LSm14_N"/>
    <property type="match status" value="1"/>
</dbReference>
<name>A0A4P9Z3R4_9FUNG</name>
<keyword evidence="3" id="KW-1185">Reference proteome</keyword>
<dbReference type="InterPro" id="IPR010920">
    <property type="entry name" value="LSM_dom_sf"/>
</dbReference>
<dbReference type="GO" id="GO:0033962">
    <property type="term" value="P:P-body assembly"/>
    <property type="evidence" value="ECO:0007669"/>
    <property type="project" value="TreeGrafter"/>
</dbReference>
<dbReference type="SUPFAM" id="SSF50182">
    <property type="entry name" value="Sm-like ribonucleoproteins"/>
    <property type="match status" value="1"/>
</dbReference>
<gene>
    <name evidence="2" type="ORF">SYNPS1DRAFT_28122</name>
</gene>
<dbReference type="SMART" id="SM01271">
    <property type="entry name" value="LSM14"/>
    <property type="match status" value="1"/>
</dbReference>
<dbReference type="GO" id="GO:0000932">
    <property type="term" value="C:P-body"/>
    <property type="evidence" value="ECO:0007669"/>
    <property type="project" value="TreeGrafter"/>
</dbReference>
<dbReference type="Gene3D" id="2.30.30.100">
    <property type="match status" value="1"/>
</dbReference>
<dbReference type="AlphaFoldDB" id="A0A4P9Z3R4"/>
<dbReference type="EMBL" id="KZ989495">
    <property type="protein sequence ID" value="RKP26170.1"/>
    <property type="molecule type" value="Genomic_DNA"/>
</dbReference>
<evidence type="ECO:0000259" key="1">
    <source>
        <dbReference type="PROSITE" id="PS52002"/>
    </source>
</evidence>
<dbReference type="GO" id="GO:0003729">
    <property type="term" value="F:mRNA binding"/>
    <property type="evidence" value="ECO:0007669"/>
    <property type="project" value="TreeGrafter"/>
</dbReference>
<dbReference type="Proteomes" id="UP000278143">
    <property type="component" value="Unassembled WGS sequence"/>
</dbReference>
<dbReference type="PANTHER" id="PTHR13586">
    <property type="entry name" value="SCD6 PROTEIN-RELATED"/>
    <property type="match status" value="1"/>
</dbReference>
<sequence length="118" mass="12869">MSANAFVGSRISLISNSDVRYVGILHSISTEEATVSLEQVRCFGTEGRKNNPAEELPASNNIYEFVVFRAADIKNLAVLEPPQSTQPPQPSAMPHDPAIVNVSSRHDVLLFPLPSFYG</sequence>
<dbReference type="PROSITE" id="PS52002">
    <property type="entry name" value="SM"/>
    <property type="match status" value="1"/>
</dbReference>
<evidence type="ECO:0000313" key="3">
    <source>
        <dbReference type="Proteomes" id="UP000278143"/>
    </source>
</evidence>
<feature type="domain" description="Sm" evidence="1">
    <location>
        <begin position="1"/>
        <end position="82"/>
    </location>
</feature>
<organism evidence="2 3">
    <name type="scientific">Syncephalis pseudoplumigaleata</name>
    <dbReference type="NCBI Taxonomy" id="1712513"/>
    <lineage>
        <taxon>Eukaryota</taxon>
        <taxon>Fungi</taxon>
        <taxon>Fungi incertae sedis</taxon>
        <taxon>Zoopagomycota</taxon>
        <taxon>Zoopagomycotina</taxon>
        <taxon>Zoopagomycetes</taxon>
        <taxon>Zoopagales</taxon>
        <taxon>Piptocephalidaceae</taxon>
        <taxon>Syncephalis</taxon>
    </lineage>
</organism>
<reference evidence="3" key="1">
    <citation type="journal article" date="2018" name="Nat. Microbiol.">
        <title>Leveraging single-cell genomics to expand the fungal tree of life.</title>
        <authorList>
            <person name="Ahrendt S.R."/>
            <person name="Quandt C.A."/>
            <person name="Ciobanu D."/>
            <person name="Clum A."/>
            <person name="Salamov A."/>
            <person name="Andreopoulos B."/>
            <person name="Cheng J.F."/>
            <person name="Woyke T."/>
            <person name="Pelin A."/>
            <person name="Henrissat B."/>
            <person name="Reynolds N.K."/>
            <person name="Benny G.L."/>
            <person name="Smith M.E."/>
            <person name="James T.Y."/>
            <person name="Grigoriev I.V."/>
        </authorList>
    </citation>
    <scope>NUCLEOTIDE SEQUENCE [LARGE SCALE GENOMIC DNA]</scope>
    <source>
        <strain evidence="3">Benny S71-1</strain>
    </source>
</reference>
<dbReference type="GO" id="GO:0034063">
    <property type="term" value="P:stress granule assembly"/>
    <property type="evidence" value="ECO:0007669"/>
    <property type="project" value="TreeGrafter"/>
</dbReference>
<dbReference type="PANTHER" id="PTHR13586:SF0">
    <property type="entry name" value="TRAILER HITCH, ISOFORM H"/>
    <property type="match status" value="1"/>
</dbReference>